<keyword evidence="3" id="KW-1185">Reference proteome</keyword>
<dbReference type="RefSeq" id="WP_277858793.1">
    <property type="nucleotide sequence ID" value="NZ_JARRAG010000001.1"/>
</dbReference>
<evidence type="ECO:0000256" key="1">
    <source>
        <dbReference type="SAM" id="MobiDB-lite"/>
    </source>
</evidence>
<organism evidence="2 3">
    <name type="scientific">Paludisphaera mucosa</name>
    <dbReference type="NCBI Taxonomy" id="3030827"/>
    <lineage>
        <taxon>Bacteria</taxon>
        <taxon>Pseudomonadati</taxon>
        <taxon>Planctomycetota</taxon>
        <taxon>Planctomycetia</taxon>
        <taxon>Isosphaerales</taxon>
        <taxon>Isosphaeraceae</taxon>
        <taxon>Paludisphaera</taxon>
    </lineage>
</organism>
<evidence type="ECO:0000313" key="2">
    <source>
        <dbReference type="EMBL" id="MDG3002429.1"/>
    </source>
</evidence>
<dbReference type="Proteomes" id="UP001216907">
    <property type="component" value="Unassembled WGS sequence"/>
</dbReference>
<sequence length="208" mass="23152">MTGGQARAPLVLVFDETFKGAVMACLKLSAAYRRRDLPIAATCHHRDRPRPMPRLIVGRRRGEARDPPAGADVTLPTGRGPSWPSDLEPAVGLGWHFVGGDVYSTALWERACRELRLLVSERFRGCQAVRRHAKRFLTEELFRDERSHGLQWRRSRVREPAHADRVVTVLAPATLPAVSLGTKVLKSGLRRKLGTGRRRGLSGLQLGL</sequence>
<feature type="region of interest" description="Disordered" evidence="1">
    <location>
        <begin position="58"/>
        <end position="81"/>
    </location>
</feature>
<evidence type="ECO:0000313" key="3">
    <source>
        <dbReference type="Proteomes" id="UP001216907"/>
    </source>
</evidence>
<gene>
    <name evidence="2" type="ORF">PZE19_01390</name>
</gene>
<accession>A0ABT6F4I5</accession>
<comment type="caution">
    <text evidence="2">The sequence shown here is derived from an EMBL/GenBank/DDBJ whole genome shotgun (WGS) entry which is preliminary data.</text>
</comment>
<proteinExistence type="predicted"/>
<protein>
    <submittedName>
        <fullName evidence="2">Uncharacterized protein</fullName>
    </submittedName>
</protein>
<name>A0ABT6F4I5_9BACT</name>
<reference evidence="2 3" key="1">
    <citation type="submission" date="2023-03" db="EMBL/GenBank/DDBJ databases">
        <title>Paludisphaera mucosa sp. nov. a novel planctomycete from northern fen.</title>
        <authorList>
            <person name="Ivanova A."/>
        </authorList>
    </citation>
    <scope>NUCLEOTIDE SEQUENCE [LARGE SCALE GENOMIC DNA]</scope>
    <source>
        <strain evidence="2 3">Pla2</strain>
    </source>
</reference>
<dbReference type="EMBL" id="JARRAG010000001">
    <property type="protein sequence ID" value="MDG3002429.1"/>
    <property type="molecule type" value="Genomic_DNA"/>
</dbReference>